<evidence type="ECO:0000256" key="1">
    <source>
        <dbReference type="ARBA" id="ARBA00022741"/>
    </source>
</evidence>
<keyword evidence="5" id="KW-0649">Protein kinase inhibitor</keyword>
<evidence type="ECO:0000256" key="2">
    <source>
        <dbReference type="ARBA" id="ARBA00022801"/>
    </source>
</evidence>
<keyword evidence="2" id="KW-0378">Hydrolase</keyword>
<organism evidence="5 6">
    <name type="scientific">Williamsia serinedens</name>
    <dbReference type="NCBI Taxonomy" id="391736"/>
    <lineage>
        <taxon>Bacteria</taxon>
        <taxon>Bacillati</taxon>
        <taxon>Actinomycetota</taxon>
        <taxon>Actinomycetes</taxon>
        <taxon>Mycobacteriales</taxon>
        <taxon>Nocardiaceae</taxon>
        <taxon>Williamsia</taxon>
    </lineage>
</organism>
<accession>A0ABT1H0W9</accession>
<evidence type="ECO:0000259" key="4">
    <source>
        <dbReference type="SMART" id="SM00796"/>
    </source>
</evidence>
<dbReference type="PANTHER" id="PTHR34698">
    <property type="entry name" value="5-OXOPROLINASE SUBUNIT B"/>
    <property type="match status" value="1"/>
</dbReference>
<keyword evidence="3" id="KW-0067">ATP-binding</keyword>
<dbReference type="Pfam" id="PF02682">
    <property type="entry name" value="CT_C_D"/>
    <property type="match status" value="1"/>
</dbReference>
<evidence type="ECO:0000313" key="6">
    <source>
        <dbReference type="Proteomes" id="UP001205740"/>
    </source>
</evidence>
<dbReference type="SUPFAM" id="SSF50891">
    <property type="entry name" value="Cyclophilin-like"/>
    <property type="match status" value="1"/>
</dbReference>
<dbReference type="EMBL" id="JAMTCG010000003">
    <property type="protein sequence ID" value="MCP2160889.1"/>
    <property type="molecule type" value="Genomic_DNA"/>
</dbReference>
<dbReference type="InterPro" id="IPR010016">
    <property type="entry name" value="PxpB"/>
</dbReference>
<dbReference type="Proteomes" id="UP001205740">
    <property type="component" value="Unassembled WGS sequence"/>
</dbReference>
<feature type="domain" description="Carboxyltransferase" evidence="4">
    <location>
        <begin position="1"/>
        <end position="210"/>
    </location>
</feature>
<keyword evidence="6" id="KW-1185">Reference proteome</keyword>
<reference evidence="5 6" key="1">
    <citation type="submission" date="2022-06" db="EMBL/GenBank/DDBJ databases">
        <title>Genomic Encyclopedia of Archaeal and Bacterial Type Strains, Phase II (KMG-II): from individual species to whole genera.</title>
        <authorList>
            <person name="Goeker M."/>
        </authorList>
    </citation>
    <scope>NUCLEOTIDE SEQUENCE [LARGE SCALE GENOMIC DNA]</scope>
    <source>
        <strain evidence="5 6">DSM 45037</strain>
    </source>
</reference>
<dbReference type="InterPro" id="IPR029000">
    <property type="entry name" value="Cyclophilin-like_dom_sf"/>
</dbReference>
<dbReference type="PANTHER" id="PTHR34698:SF2">
    <property type="entry name" value="5-OXOPROLINASE SUBUNIT B"/>
    <property type="match status" value="1"/>
</dbReference>
<keyword evidence="1" id="KW-0547">Nucleotide-binding</keyword>
<evidence type="ECO:0000256" key="3">
    <source>
        <dbReference type="ARBA" id="ARBA00022840"/>
    </source>
</evidence>
<evidence type="ECO:0000313" key="5">
    <source>
        <dbReference type="EMBL" id="MCP2160889.1"/>
    </source>
</evidence>
<dbReference type="Gene3D" id="2.40.100.10">
    <property type="entry name" value="Cyclophilin-like"/>
    <property type="match status" value="1"/>
</dbReference>
<dbReference type="InterPro" id="IPR003833">
    <property type="entry name" value="CT_C_D"/>
</dbReference>
<proteinExistence type="predicted"/>
<sequence>MRETPAGHDALLLDFADDEIPWRRALHAGRTLRAAVEDGRLPHVVDVIPTAQAVLVQSRPGGGIDRLGVHRVLRAAGDPSTEVDALDPEPVEIRVVYDGDDLDAVADRLGTDVTGVVAAHTGILWRVQFMGFAPGFGYLVPDEPPDDPVVERLCSVPRRAESRTTVPVGAVAVAAGHSAVYPRSSPGGWNLLGRTDAALWDLDRDPPALLEPGRRVRFTAS</sequence>
<name>A0ABT1H0W9_9NOCA</name>
<dbReference type="GO" id="GO:0004860">
    <property type="term" value="F:protein kinase inhibitor activity"/>
    <property type="evidence" value="ECO:0007669"/>
    <property type="project" value="UniProtKB-KW"/>
</dbReference>
<dbReference type="SMART" id="SM00796">
    <property type="entry name" value="AHS1"/>
    <property type="match status" value="1"/>
</dbReference>
<dbReference type="Gene3D" id="3.30.1360.40">
    <property type="match status" value="1"/>
</dbReference>
<dbReference type="RefSeq" id="WP_253654448.1">
    <property type="nucleotide sequence ID" value="NZ_BAAAOE010000003.1"/>
</dbReference>
<gene>
    <name evidence="5" type="ORF">LX12_002076</name>
</gene>
<protein>
    <submittedName>
        <fullName evidence="5">Sensor histidine kinase inhibitor, KipI family</fullName>
    </submittedName>
</protein>
<comment type="caution">
    <text evidence="5">The sequence shown here is derived from an EMBL/GenBank/DDBJ whole genome shotgun (WGS) entry which is preliminary data.</text>
</comment>